<dbReference type="Gene3D" id="3.30.565.10">
    <property type="entry name" value="Histidine kinase-like ATPase, C-terminal domain"/>
    <property type="match status" value="1"/>
</dbReference>
<reference evidence="11 12" key="1">
    <citation type="submission" date="2022-12" db="EMBL/GenBank/DDBJ databases">
        <title>Polyphasic characterization of Geotalea uranireducens NIT-SL11 newly isolated from a complex of sewage sludge and microbially reduced graphene oxide.</title>
        <authorList>
            <person name="Xie L."/>
            <person name="Yoshida N."/>
            <person name="Meng L."/>
        </authorList>
    </citation>
    <scope>NUCLEOTIDE SEQUENCE [LARGE SCALE GENOMIC DNA]</scope>
    <source>
        <strain evidence="11 12">NIT-SL11</strain>
    </source>
</reference>
<dbReference type="PANTHER" id="PTHR43065:SF10">
    <property type="entry name" value="PEROXIDE STRESS-ACTIVATED HISTIDINE KINASE MAK3"/>
    <property type="match status" value="1"/>
</dbReference>
<keyword evidence="8" id="KW-0902">Two-component regulatory system</keyword>
<dbReference type="Pfam" id="PF01590">
    <property type="entry name" value="GAF"/>
    <property type="match status" value="1"/>
</dbReference>
<dbReference type="Pfam" id="PF13185">
    <property type="entry name" value="GAF_2"/>
    <property type="match status" value="1"/>
</dbReference>
<dbReference type="SUPFAM" id="SSF47384">
    <property type="entry name" value="Homodimeric domain of signal transducing histidine kinase"/>
    <property type="match status" value="1"/>
</dbReference>
<dbReference type="SMART" id="SM00388">
    <property type="entry name" value="HisKA"/>
    <property type="match status" value="1"/>
</dbReference>
<keyword evidence="5" id="KW-0547">Nucleotide-binding</keyword>
<dbReference type="SUPFAM" id="SSF55781">
    <property type="entry name" value="GAF domain-like"/>
    <property type="match status" value="2"/>
</dbReference>
<keyword evidence="3" id="KW-0597">Phosphoprotein</keyword>
<dbReference type="PRINTS" id="PR00344">
    <property type="entry name" value="BCTRLSENSOR"/>
</dbReference>
<dbReference type="Pfam" id="PF02518">
    <property type="entry name" value="HATPase_c"/>
    <property type="match status" value="1"/>
</dbReference>
<organism evidence="11 12">
    <name type="scientific">Geotalea uraniireducens</name>
    <dbReference type="NCBI Taxonomy" id="351604"/>
    <lineage>
        <taxon>Bacteria</taxon>
        <taxon>Pseudomonadati</taxon>
        <taxon>Thermodesulfobacteriota</taxon>
        <taxon>Desulfuromonadia</taxon>
        <taxon>Geobacterales</taxon>
        <taxon>Geobacteraceae</taxon>
        <taxon>Geotalea</taxon>
    </lineage>
</organism>
<keyword evidence="6 11" id="KW-0418">Kinase</keyword>
<feature type="domain" description="Histidine kinase" evidence="10">
    <location>
        <begin position="384"/>
        <end position="595"/>
    </location>
</feature>
<dbReference type="PANTHER" id="PTHR43065">
    <property type="entry name" value="SENSOR HISTIDINE KINASE"/>
    <property type="match status" value="1"/>
</dbReference>
<dbReference type="EC" id="2.7.13.3" evidence="2"/>
<dbReference type="InterPro" id="IPR003661">
    <property type="entry name" value="HisK_dim/P_dom"/>
</dbReference>
<dbReference type="InterPro" id="IPR003018">
    <property type="entry name" value="GAF"/>
</dbReference>
<protein>
    <recommendedName>
        <fullName evidence="2">histidine kinase</fullName>
        <ecNumber evidence="2">2.7.13.3</ecNumber>
    </recommendedName>
</protein>
<name>A0ABM8EFX5_9BACT</name>
<dbReference type="SUPFAM" id="SSF55874">
    <property type="entry name" value="ATPase domain of HSP90 chaperone/DNA topoisomerase II/histidine kinase"/>
    <property type="match status" value="1"/>
</dbReference>
<evidence type="ECO:0000256" key="2">
    <source>
        <dbReference type="ARBA" id="ARBA00012438"/>
    </source>
</evidence>
<evidence type="ECO:0000256" key="5">
    <source>
        <dbReference type="ARBA" id="ARBA00022741"/>
    </source>
</evidence>
<dbReference type="GO" id="GO:0016301">
    <property type="term" value="F:kinase activity"/>
    <property type="evidence" value="ECO:0007669"/>
    <property type="project" value="UniProtKB-KW"/>
</dbReference>
<dbReference type="Gene3D" id="1.10.287.130">
    <property type="match status" value="1"/>
</dbReference>
<dbReference type="InterPro" id="IPR004358">
    <property type="entry name" value="Sig_transdc_His_kin-like_C"/>
</dbReference>
<feature type="region of interest" description="Disordered" evidence="9">
    <location>
        <begin position="225"/>
        <end position="249"/>
    </location>
</feature>
<dbReference type="Gene3D" id="3.30.450.40">
    <property type="match status" value="2"/>
</dbReference>
<keyword evidence="4" id="KW-0808">Transferase</keyword>
<comment type="catalytic activity">
    <reaction evidence="1">
        <text>ATP + protein L-histidine = ADP + protein N-phospho-L-histidine.</text>
        <dbReference type="EC" id="2.7.13.3"/>
    </reaction>
</comment>
<dbReference type="InterPro" id="IPR029016">
    <property type="entry name" value="GAF-like_dom_sf"/>
</dbReference>
<dbReference type="EMBL" id="AP027151">
    <property type="protein sequence ID" value="BDV41289.1"/>
    <property type="molecule type" value="Genomic_DNA"/>
</dbReference>
<keyword evidence="7" id="KW-0067">ATP-binding</keyword>
<dbReference type="Pfam" id="PF00512">
    <property type="entry name" value="HisKA"/>
    <property type="match status" value="1"/>
</dbReference>
<evidence type="ECO:0000256" key="1">
    <source>
        <dbReference type="ARBA" id="ARBA00000085"/>
    </source>
</evidence>
<evidence type="ECO:0000256" key="6">
    <source>
        <dbReference type="ARBA" id="ARBA00022777"/>
    </source>
</evidence>
<sequence length="595" mass="66071">MAIQDHYKIVSQVIRIASLTDHSHQERLKSIAHVITEAFGCAATTFFLADSERHSLILKISTMLPEPSLPCHIPFGKGVAGRCAARRKILRRGQAALHPDEPLLGTEQLLVAIPLFDRDQLVGVMSLGLLRDTLLPESDMDLLQVILVEAAGIIRCKNQLEGISMRLRELSFLQQVSNSMLSTIKLDRLTQLILTALTESPTPLFDRAMLFLVNERAQVIQGMMGATRSLSESEPQTTRRRPRAPRNADFDRLVRATRLPLDRASNLISAAVLDKQMIYAGKTRDRSIDRDYSRRFGTPPYAVAPLIAQERVVGAIVVDNNVTLRPLADDDLRLVQLFANQAGMAVENSILYNRLEDSNRYLHETQEQLLQGEKLAAIGKMAAAIAHEIKNPLVSVGGFAERLKRKLPENSEEWHNAALISREVHHLEEMLTDLLFFAKKNTICYNRCSINQIIDDALAMVGLNLDKKKIDLVRNFAPRLPSLLGDCQQLRHVFMNLFNNACEVMEPGGVLQIDTTAARLNKKRAVAVKVIDTGSGIPQELLHTIFNPFVTTKEMGTGLGLSIVDKIVAGHCGKIEAHNRPEGGAEFTVILPTSP</sequence>
<dbReference type="InterPro" id="IPR036890">
    <property type="entry name" value="HATPase_C_sf"/>
</dbReference>
<proteinExistence type="predicted"/>
<keyword evidence="12" id="KW-1185">Reference proteome</keyword>
<dbReference type="InterPro" id="IPR003594">
    <property type="entry name" value="HATPase_dom"/>
</dbReference>
<dbReference type="InterPro" id="IPR005467">
    <property type="entry name" value="His_kinase_dom"/>
</dbReference>
<dbReference type="SMART" id="SM00387">
    <property type="entry name" value="HATPase_c"/>
    <property type="match status" value="1"/>
</dbReference>
<evidence type="ECO:0000256" key="7">
    <source>
        <dbReference type="ARBA" id="ARBA00022840"/>
    </source>
</evidence>
<dbReference type="PROSITE" id="PS50109">
    <property type="entry name" value="HIS_KIN"/>
    <property type="match status" value="1"/>
</dbReference>
<evidence type="ECO:0000256" key="8">
    <source>
        <dbReference type="ARBA" id="ARBA00023012"/>
    </source>
</evidence>
<dbReference type="RefSeq" id="WP_282001265.1">
    <property type="nucleotide sequence ID" value="NZ_AP027151.1"/>
</dbReference>
<evidence type="ECO:0000313" key="12">
    <source>
        <dbReference type="Proteomes" id="UP001317705"/>
    </source>
</evidence>
<evidence type="ECO:0000256" key="4">
    <source>
        <dbReference type="ARBA" id="ARBA00022679"/>
    </source>
</evidence>
<gene>
    <name evidence="11" type="ORF">GURASL_02120</name>
</gene>
<dbReference type="SMART" id="SM00065">
    <property type="entry name" value="GAF"/>
    <property type="match status" value="2"/>
</dbReference>
<evidence type="ECO:0000259" key="10">
    <source>
        <dbReference type="PROSITE" id="PS50109"/>
    </source>
</evidence>
<dbReference type="InterPro" id="IPR036097">
    <property type="entry name" value="HisK_dim/P_sf"/>
</dbReference>
<evidence type="ECO:0000256" key="9">
    <source>
        <dbReference type="SAM" id="MobiDB-lite"/>
    </source>
</evidence>
<dbReference type="Proteomes" id="UP001317705">
    <property type="component" value="Chromosome"/>
</dbReference>
<evidence type="ECO:0000313" key="11">
    <source>
        <dbReference type="EMBL" id="BDV41289.1"/>
    </source>
</evidence>
<evidence type="ECO:0000256" key="3">
    <source>
        <dbReference type="ARBA" id="ARBA00022553"/>
    </source>
</evidence>
<accession>A0ABM8EFX5</accession>
<dbReference type="CDD" id="cd00082">
    <property type="entry name" value="HisKA"/>
    <property type="match status" value="1"/>
</dbReference>